<keyword evidence="2 5" id="KW-0963">Cytoplasm</keyword>
<dbReference type="NCBIfam" id="TIGR01575">
    <property type="entry name" value="rimI"/>
    <property type="match status" value="1"/>
</dbReference>
<dbReference type="Gene3D" id="3.40.630.30">
    <property type="match status" value="1"/>
</dbReference>
<dbReference type="Proteomes" id="UP000268553">
    <property type="component" value="Unassembled WGS sequence"/>
</dbReference>
<gene>
    <name evidence="7" type="primary">rimI</name>
    <name evidence="7" type="ORF">D7D48_05980</name>
</gene>
<comment type="function">
    <text evidence="5">Acetylates the N-terminal alanine of ribosomal protein bS18.</text>
</comment>
<evidence type="ECO:0000256" key="5">
    <source>
        <dbReference type="RuleBase" id="RU363094"/>
    </source>
</evidence>
<dbReference type="GO" id="GO:0005737">
    <property type="term" value="C:cytoplasm"/>
    <property type="evidence" value="ECO:0007669"/>
    <property type="project" value="UniProtKB-SubCell"/>
</dbReference>
<dbReference type="InterPro" id="IPR006464">
    <property type="entry name" value="AcTrfase_RimI/Ard1"/>
</dbReference>
<dbReference type="PROSITE" id="PS51186">
    <property type="entry name" value="GNAT"/>
    <property type="match status" value="1"/>
</dbReference>
<evidence type="ECO:0000256" key="2">
    <source>
        <dbReference type="ARBA" id="ARBA00022490"/>
    </source>
</evidence>
<keyword evidence="8" id="KW-1185">Reference proteome</keyword>
<dbReference type="SUPFAM" id="SSF55729">
    <property type="entry name" value="Acyl-CoA N-acyltransferases (Nat)"/>
    <property type="match status" value="1"/>
</dbReference>
<evidence type="ECO:0000256" key="1">
    <source>
        <dbReference type="ARBA" id="ARBA00005395"/>
    </source>
</evidence>
<evidence type="ECO:0000256" key="4">
    <source>
        <dbReference type="ARBA" id="ARBA00023315"/>
    </source>
</evidence>
<dbReference type="CDD" id="cd04301">
    <property type="entry name" value="NAT_SF"/>
    <property type="match status" value="1"/>
</dbReference>
<dbReference type="OrthoDB" id="9804026at2"/>
<dbReference type="GO" id="GO:0008999">
    <property type="term" value="F:protein-N-terminal-alanine acetyltransferase activity"/>
    <property type="evidence" value="ECO:0007669"/>
    <property type="project" value="UniProtKB-EC"/>
</dbReference>
<reference evidence="7 8" key="1">
    <citation type="submission" date="2018-12" db="EMBL/GenBank/DDBJ databases">
        <authorList>
            <person name="Kim S.-J."/>
            <person name="Jung G.-Y."/>
        </authorList>
    </citation>
    <scope>NUCLEOTIDE SEQUENCE [LARGE SCALE GENOMIC DNA]</scope>
    <source>
        <strain evidence="7 8">03SU3-P</strain>
    </source>
</reference>
<dbReference type="InterPro" id="IPR050680">
    <property type="entry name" value="YpeA/RimI_acetyltransf"/>
</dbReference>
<dbReference type="InterPro" id="IPR000182">
    <property type="entry name" value="GNAT_dom"/>
</dbReference>
<evidence type="ECO:0000259" key="6">
    <source>
        <dbReference type="PROSITE" id="PS51186"/>
    </source>
</evidence>
<comment type="caution">
    <text evidence="7">The sequence shown here is derived from an EMBL/GenBank/DDBJ whole genome shotgun (WGS) entry which is preliminary data.</text>
</comment>
<organism evidence="7 8">
    <name type="scientific">Sphingorhabdus wooponensis</name>
    <dbReference type="NCBI Taxonomy" id="940136"/>
    <lineage>
        <taxon>Bacteria</taxon>
        <taxon>Pseudomonadati</taxon>
        <taxon>Pseudomonadota</taxon>
        <taxon>Alphaproteobacteria</taxon>
        <taxon>Sphingomonadales</taxon>
        <taxon>Sphingomonadaceae</taxon>
        <taxon>Sphingorhabdus</taxon>
    </lineage>
</organism>
<dbReference type="PANTHER" id="PTHR43420:SF44">
    <property type="entry name" value="ACETYLTRANSFERASE YPEA"/>
    <property type="match status" value="1"/>
</dbReference>
<name>A0A3R8RDE7_9SPHN</name>
<accession>A0A3R8RDE7</accession>
<evidence type="ECO:0000256" key="3">
    <source>
        <dbReference type="ARBA" id="ARBA00022679"/>
    </source>
</evidence>
<dbReference type="AlphaFoldDB" id="A0A3R8RDE7"/>
<protein>
    <recommendedName>
        <fullName evidence="5">[Ribosomal protein bS18]-alanine N-acetyltransferase</fullName>
        <ecNumber evidence="5">2.3.1.266</ecNumber>
    </recommendedName>
</protein>
<proteinExistence type="inferred from homology"/>
<comment type="similarity">
    <text evidence="1 5">Belongs to the acetyltransferase family. RimI subfamily.</text>
</comment>
<dbReference type="Pfam" id="PF00583">
    <property type="entry name" value="Acetyltransf_1"/>
    <property type="match status" value="1"/>
</dbReference>
<dbReference type="EC" id="2.3.1.266" evidence="5"/>
<dbReference type="PANTHER" id="PTHR43420">
    <property type="entry name" value="ACETYLTRANSFERASE"/>
    <property type="match status" value="1"/>
</dbReference>
<evidence type="ECO:0000313" key="8">
    <source>
        <dbReference type="Proteomes" id="UP000268553"/>
    </source>
</evidence>
<sequence>MIQVVEGDARDIAAMMTIMHDAFDPRFGEAWTAAQCLSTLVLPDCELLLAKDGDNVWGFAMSRWVLDHQELLMIGVAQRLQGQNIGKRLLSDTIQRARQAGRTKIFLEVRDGNNAHDFYLKAGFIAIGRRKNYYKNAEGISLDAITMLLEL</sequence>
<dbReference type="RefSeq" id="WP_125230412.1">
    <property type="nucleotide sequence ID" value="NZ_RWJI01000001.1"/>
</dbReference>
<evidence type="ECO:0000313" key="7">
    <source>
        <dbReference type="EMBL" id="RRQ52395.1"/>
    </source>
</evidence>
<keyword evidence="4" id="KW-0012">Acyltransferase</keyword>
<keyword evidence="3 7" id="KW-0808">Transferase</keyword>
<comment type="subcellular location">
    <subcellularLocation>
        <location evidence="5">Cytoplasm</location>
    </subcellularLocation>
</comment>
<comment type="catalytic activity">
    <reaction evidence="5">
        <text>N-terminal L-alanyl-[ribosomal protein bS18] + acetyl-CoA = N-terminal N(alpha)-acetyl-L-alanyl-[ribosomal protein bS18] + CoA + H(+)</text>
        <dbReference type="Rhea" id="RHEA:43756"/>
        <dbReference type="Rhea" id="RHEA-COMP:10676"/>
        <dbReference type="Rhea" id="RHEA-COMP:10677"/>
        <dbReference type="ChEBI" id="CHEBI:15378"/>
        <dbReference type="ChEBI" id="CHEBI:57287"/>
        <dbReference type="ChEBI" id="CHEBI:57288"/>
        <dbReference type="ChEBI" id="CHEBI:64718"/>
        <dbReference type="ChEBI" id="CHEBI:83683"/>
        <dbReference type="EC" id="2.3.1.266"/>
    </reaction>
</comment>
<feature type="domain" description="N-acetyltransferase" evidence="6">
    <location>
        <begin position="2"/>
        <end position="151"/>
    </location>
</feature>
<dbReference type="EMBL" id="RWJI01000001">
    <property type="protein sequence ID" value="RRQ52395.1"/>
    <property type="molecule type" value="Genomic_DNA"/>
</dbReference>
<dbReference type="InterPro" id="IPR016181">
    <property type="entry name" value="Acyl_CoA_acyltransferase"/>
</dbReference>